<accession>A0A162V508</accession>
<feature type="compositionally biased region" description="Polar residues" evidence="2">
    <location>
        <begin position="62"/>
        <end position="79"/>
    </location>
</feature>
<evidence type="ECO:0000256" key="2">
    <source>
        <dbReference type="SAM" id="MobiDB-lite"/>
    </source>
</evidence>
<protein>
    <submittedName>
        <fullName evidence="3">Uncharacterized protein</fullName>
    </submittedName>
</protein>
<name>A0A162V508_PHYB8</name>
<keyword evidence="4" id="KW-1185">Reference proteome</keyword>
<dbReference type="RefSeq" id="XP_018298043.1">
    <property type="nucleotide sequence ID" value="XM_018430318.1"/>
</dbReference>
<evidence type="ECO:0000313" key="4">
    <source>
        <dbReference type="Proteomes" id="UP000077315"/>
    </source>
</evidence>
<evidence type="ECO:0000313" key="3">
    <source>
        <dbReference type="EMBL" id="OAD80003.1"/>
    </source>
</evidence>
<dbReference type="EMBL" id="KV440972">
    <property type="protein sequence ID" value="OAD80003.1"/>
    <property type="molecule type" value="Genomic_DNA"/>
</dbReference>
<dbReference type="AlphaFoldDB" id="A0A162V508"/>
<reference evidence="4" key="1">
    <citation type="submission" date="2015-06" db="EMBL/GenBank/DDBJ databases">
        <title>Expansion of signal transduction pathways in fungi by whole-genome duplication.</title>
        <authorList>
            <consortium name="DOE Joint Genome Institute"/>
            <person name="Corrochano L.M."/>
            <person name="Kuo A."/>
            <person name="Marcet-Houben M."/>
            <person name="Polaino S."/>
            <person name="Salamov A."/>
            <person name="Villalobos J.M."/>
            <person name="Alvarez M.I."/>
            <person name="Avalos J."/>
            <person name="Benito E.P."/>
            <person name="Benoit I."/>
            <person name="Burger G."/>
            <person name="Camino L.P."/>
            <person name="Canovas D."/>
            <person name="Cerda-Olmedo E."/>
            <person name="Cheng J.-F."/>
            <person name="Dominguez A."/>
            <person name="Elias M."/>
            <person name="Eslava A.P."/>
            <person name="Glaser F."/>
            <person name="Grimwood J."/>
            <person name="Gutierrez G."/>
            <person name="Heitman J."/>
            <person name="Henrissat B."/>
            <person name="Iturriaga E.A."/>
            <person name="Lang B.F."/>
            <person name="Lavin J.L."/>
            <person name="Lee S."/>
            <person name="Li W."/>
            <person name="Lindquist E."/>
            <person name="Lopez-Garcia S."/>
            <person name="Luque E.M."/>
            <person name="Marcos A.T."/>
            <person name="Martin J."/>
            <person name="McCluskey K."/>
            <person name="Medina H.R."/>
            <person name="Miralles-Duran A."/>
            <person name="Miyazaki A."/>
            <person name="Munoz-Torres E."/>
            <person name="Oguiza J.A."/>
            <person name="Ohm R."/>
            <person name="Olmedo M."/>
            <person name="Orejas M."/>
            <person name="Ortiz-Castellanos L."/>
            <person name="Pisabarro A.G."/>
            <person name="Rodriguez-Romero J."/>
            <person name="Ruiz-Herrera J."/>
            <person name="Ruiz-Vazquez R."/>
            <person name="Sanz C."/>
            <person name="Schackwitz W."/>
            <person name="Schmutz J."/>
            <person name="Shahriari M."/>
            <person name="Shelest E."/>
            <person name="Silva-Franco F."/>
            <person name="Soanes D."/>
            <person name="Syed K."/>
            <person name="Tagua V.G."/>
            <person name="Talbot N.J."/>
            <person name="Thon M."/>
            <person name="De vries R.P."/>
            <person name="Wiebenga A."/>
            <person name="Yadav J.S."/>
            <person name="Braun E.L."/>
            <person name="Baker S."/>
            <person name="Garre V."/>
            <person name="Horwitz B."/>
            <person name="Torres-Martinez S."/>
            <person name="Idnurm A."/>
            <person name="Herrera-Estrella A."/>
            <person name="Gabaldon T."/>
            <person name="Grigoriev I.V."/>
        </authorList>
    </citation>
    <scope>NUCLEOTIDE SEQUENCE [LARGE SCALE GENOMIC DNA]</scope>
    <source>
        <strain evidence="4">NRRL 1555(-)</strain>
    </source>
</reference>
<gene>
    <name evidence="3" type="ORF">PHYBLDRAFT_140013</name>
</gene>
<feature type="compositionally biased region" description="Polar residues" evidence="2">
    <location>
        <begin position="1"/>
        <end position="15"/>
    </location>
</feature>
<dbReference type="OrthoDB" id="2286748at2759"/>
<organism evidence="3 4">
    <name type="scientific">Phycomyces blakesleeanus (strain ATCC 8743b / DSM 1359 / FGSC 10004 / NBRC 33097 / NRRL 1555)</name>
    <dbReference type="NCBI Taxonomy" id="763407"/>
    <lineage>
        <taxon>Eukaryota</taxon>
        <taxon>Fungi</taxon>
        <taxon>Fungi incertae sedis</taxon>
        <taxon>Mucoromycota</taxon>
        <taxon>Mucoromycotina</taxon>
        <taxon>Mucoromycetes</taxon>
        <taxon>Mucorales</taxon>
        <taxon>Phycomycetaceae</taxon>
        <taxon>Phycomyces</taxon>
    </lineage>
</organism>
<feature type="compositionally biased region" description="Basic residues" evidence="2">
    <location>
        <begin position="16"/>
        <end position="30"/>
    </location>
</feature>
<feature type="compositionally biased region" description="Low complexity" evidence="2">
    <location>
        <begin position="31"/>
        <end position="57"/>
    </location>
</feature>
<dbReference type="Proteomes" id="UP000077315">
    <property type="component" value="Unassembled WGS sequence"/>
</dbReference>
<feature type="coiled-coil region" evidence="1">
    <location>
        <begin position="138"/>
        <end position="184"/>
    </location>
</feature>
<proteinExistence type="predicted"/>
<sequence>MTFDISNFSHSNTTKKASKSIKRGRVHKRTTSSVSVSSFSSSGSSSTGLSFSPVSSPKTRKQSLSTQKLPRSSQPIKNTASEIERLESELNFTYDSLANVNVMFDSLRNAYSTCKPEIEKNKTETRLGAMEKELLAAYDDVGLQVIHLERQLVKLEKRLLEVRAEQQQEQQKQQKQQKQQQVINIKPIEVQQCEPTICEQEIDQKLYLATPPPCAYDCPQLSPSQPKAQAELIDSWTTPIELSYPVFSSNEDLYSKHPLYVPSCSESPYYSPLPSYSYAPTSFWGDYIPTWSSNANIIYAPSTL</sequence>
<dbReference type="VEuPathDB" id="FungiDB:PHYBLDRAFT_140013"/>
<feature type="region of interest" description="Disordered" evidence="2">
    <location>
        <begin position="1"/>
        <end position="79"/>
    </location>
</feature>
<dbReference type="GeneID" id="28991224"/>
<keyword evidence="1" id="KW-0175">Coiled coil</keyword>
<evidence type="ECO:0000256" key="1">
    <source>
        <dbReference type="SAM" id="Coils"/>
    </source>
</evidence>
<dbReference type="InParanoid" id="A0A162V508"/>